<feature type="domain" description="AAA" evidence="3">
    <location>
        <begin position="143"/>
        <end position="252"/>
    </location>
</feature>
<evidence type="ECO:0000259" key="3">
    <source>
        <dbReference type="Pfam" id="PF13173"/>
    </source>
</evidence>
<dbReference type="Proteomes" id="UP001497457">
    <property type="component" value="Chromosome 24b"/>
</dbReference>
<dbReference type="SUPFAM" id="SSF52058">
    <property type="entry name" value="L domain-like"/>
    <property type="match status" value="1"/>
</dbReference>
<dbReference type="InterPro" id="IPR032675">
    <property type="entry name" value="LRR_dom_sf"/>
</dbReference>
<sequence length="854" mass="96484">MELMAIIIEDNKENNGPGALPEKWVMQLQDLVHDIEDFIDIYNCLRVRSWRHAHAHMNCIVHLKNRTNIVREWQRNAISSKNEGIASASRPSAGSTLDYALEGNFIGMDSVRDELLQLLDLGDEYQPKWGDYYYNESHQTPMVISIVGPRGAGKTALARSFYDHDKARFVYNSMAWVVASECSSAGDLLSKIHQQKILYNNERCLVVIDDLQQAGMWHDIENALAGPDLYSRIIVTTSVQSLAATCSTERYTYRLQGLNSYESKELFLRKVGRKEDGWPAHEHALEDILSKCAGLPVALLSVANYLRGQGHNMTERMAKFGNYLAGPSGAFDGMNRALTKSYNNLPDSVHRSCLLSLSMFPQGHVVERKSLTRRWIAEGLVVGDGSLSAEHVANICFDDLIDRNIIEAVSIGINSKVKRGRVHDLLLEAIINKSVCKNFVALIRMDEPHHRGACPVRRLSVHGGTAESTRVAMAIGLNHLRSLTICSGVPLDFRTCSLLRVLDMEGCVKIDDSVLTAICGLLVLLKYLSLRRTDVRRIPGTISNLYDLETLDIRQRRVEILPMAVLMLPRLAHLFGQFHLPRELTDEKATRKLQAFFSEKSRLQAVSGFVMVGYNGYEPIVLHMRLLRKIKIWCQGYISWDSQRRLASCIKERLSGNNALESLSIDFGNTDVGEYFADNTENSGPCRLSSIKLRGKLSRVPGFITQPAINLSELQLSSTGLSLEELSVLQQLPRLLYRRLAEDSDEFRDRFYPLRDGFPSLERLCFQAPKLPTVLIGRGAMRSLKSLHLLCPSLGVWGYTEYWEIEHLENLNEVVLHDSASPNELEFWQMRARKHQNRPKVTVQRLLQLAKKTA</sequence>
<dbReference type="PRINTS" id="PR00364">
    <property type="entry name" value="DISEASERSIST"/>
</dbReference>
<gene>
    <name evidence="6" type="ORF">URODEC1_LOCUS60463</name>
</gene>
<accession>A0ABC9AZY0</accession>
<feature type="domain" description="Disease resistance protein winged helix" evidence="4">
    <location>
        <begin position="359"/>
        <end position="428"/>
    </location>
</feature>
<dbReference type="Pfam" id="PF23559">
    <property type="entry name" value="WHD_DRP"/>
    <property type="match status" value="1"/>
</dbReference>
<name>A0ABC9AZY0_9POAL</name>
<keyword evidence="2" id="KW-0611">Plant defense</keyword>
<dbReference type="Gene3D" id="3.80.10.10">
    <property type="entry name" value="Ribonuclease Inhibitor"/>
    <property type="match status" value="1"/>
</dbReference>
<keyword evidence="1" id="KW-0677">Repeat</keyword>
<dbReference type="InterPro" id="IPR058922">
    <property type="entry name" value="WHD_DRP"/>
</dbReference>
<protein>
    <recommendedName>
        <fullName evidence="8">NB-ARC domain-containing protein</fullName>
    </recommendedName>
</protein>
<evidence type="ECO:0000256" key="2">
    <source>
        <dbReference type="ARBA" id="ARBA00022821"/>
    </source>
</evidence>
<dbReference type="GO" id="GO:0009626">
    <property type="term" value="P:plant-type hypersensitive response"/>
    <property type="evidence" value="ECO:0007669"/>
    <property type="project" value="UniProtKB-ARBA"/>
</dbReference>
<dbReference type="InterPro" id="IPR055414">
    <property type="entry name" value="LRR_R13L4/SHOC2-like"/>
</dbReference>
<organism evidence="6 7">
    <name type="scientific">Urochloa decumbens</name>
    <dbReference type="NCBI Taxonomy" id="240449"/>
    <lineage>
        <taxon>Eukaryota</taxon>
        <taxon>Viridiplantae</taxon>
        <taxon>Streptophyta</taxon>
        <taxon>Embryophyta</taxon>
        <taxon>Tracheophyta</taxon>
        <taxon>Spermatophyta</taxon>
        <taxon>Magnoliopsida</taxon>
        <taxon>Liliopsida</taxon>
        <taxon>Poales</taxon>
        <taxon>Poaceae</taxon>
        <taxon>PACMAD clade</taxon>
        <taxon>Panicoideae</taxon>
        <taxon>Panicodae</taxon>
        <taxon>Paniceae</taxon>
        <taxon>Melinidinae</taxon>
        <taxon>Urochloa</taxon>
    </lineage>
</organism>
<dbReference type="GO" id="GO:0002758">
    <property type="term" value="P:innate immune response-activating signaling pathway"/>
    <property type="evidence" value="ECO:0007669"/>
    <property type="project" value="UniProtKB-ARBA"/>
</dbReference>
<reference evidence="6" key="1">
    <citation type="submission" date="2024-10" db="EMBL/GenBank/DDBJ databases">
        <authorList>
            <person name="Ryan C."/>
        </authorList>
    </citation>
    <scope>NUCLEOTIDE SEQUENCE [LARGE SCALE GENOMIC DNA]</scope>
</reference>
<dbReference type="Gene3D" id="1.10.10.10">
    <property type="entry name" value="Winged helix-like DNA-binding domain superfamily/Winged helix DNA-binding domain"/>
    <property type="match status" value="1"/>
</dbReference>
<evidence type="ECO:0008006" key="8">
    <source>
        <dbReference type="Google" id="ProtNLM"/>
    </source>
</evidence>
<dbReference type="Gene3D" id="3.40.50.300">
    <property type="entry name" value="P-loop containing nucleotide triphosphate hydrolases"/>
    <property type="match status" value="1"/>
</dbReference>
<keyword evidence="7" id="KW-1185">Reference proteome</keyword>
<dbReference type="InterPro" id="IPR041682">
    <property type="entry name" value="AAA_14"/>
</dbReference>
<dbReference type="FunFam" id="1.10.10.10:FF:000322">
    <property type="entry name" value="Probable disease resistance protein At1g63360"/>
    <property type="match status" value="1"/>
</dbReference>
<evidence type="ECO:0000259" key="5">
    <source>
        <dbReference type="Pfam" id="PF23598"/>
    </source>
</evidence>
<evidence type="ECO:0000256" key="1">
    <source>
        <dbReference type="ARBA" id="ARBA00022737"/>
    </source>
</evidence>
<dbReference type="PANTHER" id="PTHR23155:SF1227">
    <property type="entry name" value="OS11G0462500 PROTEIN"/>
    <property type="match status" value="1"/>
</dbReference>
<dbReference type="SUPFAM" id="SSF52540">
    <property type="entry name" value="P-loop containing nucleoside triphosphate hydrolases"/>
    <property type="match status" value="1"/>
</dbReference>
<evidence type="ECO:0000313" key="7">
    <source>
        <dbReference type="Proteomes" id="UP001497457"/>
    </source>
</evidence>
<dbReference type="Pfam" id="PF13173">
    <property type="entry name" value="AAA_14"/>
    <property type="match status" value="1"/>
</dbReference>
<dbReference type="PANTHER" id="PTHR23155">
    <property type="entry name" value="DISEASE RESISTANCE PROTEIN RP"/>
    <property type="match status" value="1"/>
</dbReference>
<evidence type="ECO:0000259" key="4">
    <source>
        <dbReference type="Pfam" id="PF23559"/>
    </source>
</evidence>
<dbReference type="InterPro" id="IPR036388">
    <property type="entry name" value="WH-like_DNA-bd_sf"/>
</dbReference>
<proteinExistence type="predicted"/>
<evidence type="ECO:0000313" key="6">
    <source>
        <dbReference type="EMBL" id="CAL4991002.1"/>
    </source>
</evidence>
<dbReference type="InterPro" id="IPR044974">
    <property type="entry name" value="Disease_R_plants"/>
</dbReference>
<dbReference type="Pfam" id="PF23598">
    <property type="entry name" value="LRR_14"/>
    <property type="match status" value="1"/>
</dbReference>
<dbReference type="EMBL" id="OZ075134">
    <property type="protein sequence ID" value="CAL4991002.1"/>
    <property type="molecule type" value="Genomic_DNA"/>
</dbReference>
<dbReference type="GO" id="GO:0042742">
    <property type="term" value="P:defense response to bacterium"/>
    <property type="evidence" value="ECO:0007669"/>
    <property type="project" value="UniProtKB-ARBA"/>
</dbReference>
<dbReference type="InterPro" id="IPR027417">
    <property type="entry name" value="P-loop_NTPase"/>
</dbReference>
<feature type="domain" description="Disease resistance R13L4/SHOC-2-like LRR" evidence="5">
    <location>
        <begin position="479"/>
        <end position="840"/>
    </location>
</feature>
<dbReference type="AlphaFoldDB" id="A0ABC9AZY0"/>